<gene>
    <name evidence="1" type="ORF">OEG82_07840</name>
</gene>
<evidence type="ECO:0000313" key="2">
    <source>
        <dbReference type="Proteomes" id="UP001081283"/>
    </source>
</evidence>
<proteinExistence type="predicted"/>
<protein>
    <submittedName>
        <fullName evidence="1">Uncharacterized protein</fullName>
    </submittedName>
</protein>
<evidence type="ECO:0000313" key="1">
    <source>
        <dbReference type="EMBL" id="MCY0093930.1"/>
    </source>
</evidence>
<dbReference type="EMBL" id="JAOVZQ010000001">
    <property type="protein sequence ID" value="MCY0093930.1"/>
    <property type="molecule type" value="Genomic_DNA"/>
</dbReference>
<name>A0ABT3YDW1_9HYPH</name>
<dbReference type="RefSeq" id="WP_267611871.1">
    <property type="nucleotide sequence ID" value="NZ_JAOVZQ010000001.1"/>
</dbReference>
<comment type="caution">
    <text evidence="1">The sequence shown here is derived from an EMBL/GenBank/DDBJ whole genome shotgun (WGS) entry which is preliminary data.</text>
</comment>
<keyword evidence="2" id="KW-1185">Reference proteome</keyword>
<organism evidence="1 2">
    <name type="scientific">Hoeflea ulvae</name>
    <dbReference type="NCBI Taxonomy" id="2983764"/>
    <lineage>
        <taxon>Bacteria</taxon>
        <taxon>Pseudomonadati</taxon>
        <taxon>Pseudomonadota</taxon>
        <taxon>Alphaproteobacteria</taxon>
        <taxon>Hyphomicrobiales</taxon>
        <taxon>Rhizobiaceae</taxon>
        <taxon>Hoeflea</taxon>
    </lineage>
</organism>
<accession>A0ABT3YDW1</accession>
<reference evidence="1" key="1">
    <citation type="submission" date="2022-10" db="EMBL/GenBank/DDBJ databases">
        <title>Hoeflea sp. J2-29, isolated from marine algae.</title>
        <authorList>
            <person name="Kristyanto S."/>
            <person name="Kim J.M."/>
            <person name="Jeon C.O."/>
        </authorList>
    </citation>
    <scope>NUCLEOTIDE SEQUENCE</scope>
    <source>
        <strain evidence="1">J2-29</strain>
    </source>
</reference>
<sequence length="70" mass="7896">MESKMKKEYQVVIEGELPKGMEEELNGAIKEVVMNKLAKIDLRSANMKERIASLRPIGGGHTDGLWVEIR</sequence>
<dbReference type="Proteomes" id="UP001081283">
    <property type="component" value="Unassembled WGS sequence"/>
</dbReference>